<evidence type="ECO:0000256" key="3">
    <source>
        <dbReference type="ARBA" id="ARBA00005842"/>
    </source>
</evidence>
<feature type="binding site" evidence="10">
    <location>
        <begin position="11"/>
        <end position="18"/>
    </location>
    <ligand>
        <name>ATP</name>
        <dbReference type="ChEBI" id="CHEBI:30616"/>
    </ligand>
</feature>
<dbReference type="GO" id="GO:0052381">
    <property type="term" value="F:tRNA dimethylallyltransferase activity"/>
    <property type="evidence" value="ECO:0007669"/>
    <property type="project" value="UniProtKB-UniRule"/>
</dbReference>
<dbReference type="Pfam" id="PF01715">
    <property type="entry name" value="IPPT"/>
    <property type="match status" value="1"/>
</dbReference>
<dbReference type="InterPro" id="IPR027417">
    <property type="entry name" value="P-loop_NTPase"/>
</dbReference>
<comment type="catalytic activity">
    <reaction evidence="9 10 11">
        <text>adenosine(37) in tRNA + dimethylallyl diphosphate = N(6)-dimethylallyladenosine(37) in tRNA + diphosphate</text>
        <dbReference type="Rhea" id="RHEA:26482"/>
        <dbReference type="Rhea" id="RHEA-COMP:10162"/>
        <dbReference type="Rhea" id="RHEA-COMP:10375"/>
        <dbReference type="ChEBI" id="CHEBI:33019"/>
        <dbReference type="ChEBI" id="CHEBI:57623"/>
        <dbReference type="ChEBI" id="CHEBI:74411"/>
        <dbReference type="ChEBI" id="CHEBI:74415"/>
        <dbReference type="EC" id="2.5.1.75"/>
    </reaction>
</comment>
<keyword evidence="6 10" id="KW-0547">Nucleotide-binding</keyword>
<evidence type="ECO:0000313" key="14">
    <source>
        <dbReference type="EMBL" id="AXK51249.1"/>
    </source>
</evidence>
<reference evidence="14 15" key="1">
    <citation type="submission" date="2018-07" db="EMBL/GenBank/DDBJ databases">
        <title>Complete genome sequence of Spiroplasma alleghenense PLHS-1 (ATCC 51752).</title>
        <authorList>
            <person name="Chou L."/>
            <person name="Lee T.-Y."/>
            <person name="Tsai Y.-M."/>
            <person name="Kuo C.-H."/>
        </authorList>
    </citation>
    <scope>NUCLEOTIDE SEQUENCE [LARGE SCALE GENOMIC DNA]</scope>
    <source>
        <strain evidence="14 15">PLHS-1</strain>
    </source>
</reference>
<evidence type="ECO:0000256" key="7">
    <source>
        <dbReference type="ARBA" id="ARBA00022840"/>
    </source>
</evidence>
<organism evidence="14 15">
    <name type="scientific">Spiroplasma alleghenense</name>
    <dbReference type="NCBI Taxonomy" id="216931"/>
    <lineage>
        <taxon>Bacteria</taxon>
        <taxon>Bacillati</taxon>
        <taxon>Mycoplasmatota</taxon>
        <taxon>Mollicutes</taxon>
        <taxon>Entomoplasmatales</taxon>
        <taxon>Spiroplasmataceae</taxon>
        <taxon>Spiroplasma</taxon>
    </lineage>
</organism>
<dbReference type="NCBIfam" id="TIGR00174">
    <property type="entry name" value="miaA"/>
    <property type="match status" value="1"/>
</dbReference>
<feature type="site" description="Interaction with substrate tRNA" evidence="10">
    <location>
        <position position="102"/>
    </location>
</feature>
<evidence type="ECO:0000313" key="15">
    <source>
        <dbReference type="Proteomes" id="UP000254792"/>
    </source>
</evidence>
<keyword evidence="8 10" id="KW-0460">Magnesium</keyword>
<keyword evidence="7 10" id="KW-0067">ATP-binding</keyword>
<protein>
    <recommendedName>
        <fullName evidence="10">tRNA dimethylallyltransferase</fullName>
        <ecNumber evidence="10">2.5.1.75</ecNumber>
    </recommendedName>
    <alternativeName>
        <fullName evidence="10">Dimethylallyl diphosphate:tRNA dimethylallyltransferase</fullName>
        <shortName evidence="10">DMAPP:tRNA dimethylallyltransferase</shortName>
        <shortName evidence="10">DMATase</shortName>
    </alternativeName>
    <alternativeName>
        <fullName evidence="10">Isopentenyl-diphosphate:tRNA isopentenyltransferase</fullName>
        <shortName evidence="10">IPP transferase</shortName>
        <shortName evidence="10">IPPT</shortName>
        <shortName evidence="10">IPTase</shortName>
    </alternativeName>
</protein>
<comment type="subunit">
    <text evidence="10">Monomer.</text>
</comment>
<dbReference type="EMBL" id="CP031376">
    <property type="protein sequence ID" value="AXK51249.1"/>
    <property type="molecule type" value="Genomic_DNA"/>
</dbReference>
<gene>
    <name evidence="10 14" type="primary">miaA</name>
    <name evidence="14" type="ORF">SALLE_v1c05770</name>
</gene>
<keyword evidence="4 10" id="KW-0808">Transferase</keyword>
<evidence type="ECO:0000256" key="6">
    <source>
        <dbReference type="ARBA" id="ARBA00022741"/>
    </source>
</evidence>
<evidence type="ECO:0000256" key="5">
    <source>
        <dbReference type="ARBA" id="ARBA00022694"/>
    </source>
</evidence>
<dbReference type="RefSeq" id="WP_115558156.1">
    <property type="nucleotide sequence ID" value="NZ_CP031376.1"/>
</dbReference>
<dbReference type="InterPro" id="IPR018022">
    <property type="entry name" value="IPT"/>
</dbReference>
<sequence length="309" mass="35683">MNNIPIILIVGPTGSGKTDLSIKIAKKLKGECINADSTQIFSGTDIATNKITTEEMEGIKHHLLSTIPVNGNYSVAQFQNEGRKVINSLLKQSIIPIIVGGTGLYINALLKKYHFQEEKYGQLYHPDLDNYSNIELWKMLNDFDSEAASKIHENNRQRLLRANSVVFERKELKTDLIKDGGEKFFSNPLIIIGLNPNRQDLHESLNSRVNKLIQRGLFEEIKKAYKENDYNENAQALKCIGGKEIVKYLKREITYEQAILDMQTANRRYARKQITWFKHQLKDIQWFEYNLKDFQKTCNLVLEYLEKVL</sequence>
<dbReference type="PANTHER" id="PTHR11088">
    <property type="entry name" value="TRNA DIMETHYLALLYLTRANSFERASE"/>
    <property type="match status" value="1"/>
</dbReference>
<accession>A0A345Z3S0</accession>
<dbReference type="OrthoDB" id="9776390at2"/>
<comment type="function">
    <text evidence="2 10 12">Catalyzes the transfer of a dimethylallyl group onto the adenine at position 37 in tRNAs that read codons beginning with uridine, leading to the formation of N6-(dimethylallyl)adenosine (i(6)A).</text>
</comment>
<proteinExistence type="inferred from homology"/>
<comment type="cofactor">
    <cofactor evidence="1 10">
        <name>Mg(2+)</name>
        <dbReference type="ChEBI" id="CHEBI:18420"/>
    </cofactor>
</comment>
<evidence type="ECO:0000256" key="12">
    <source>
        <dbReference type="RuleBase" id="RU003784"/>
    </source>
</evidence>
<dbReference type="SUPFAM" id="SSF52540">
    <property type="entry name" value="P-loop containing nucleoside triphosphate hydrolases"/>
    <property type="match status" value="2"/>
</dbReference>
<dbReference type="GO" id="GO:0006400">
    <property type="term" value="P:tRNA modification"/>
    <property type="evidence" value="ECO:0007669"/>
    <property type="project" value="TreeGrafter"/>
</dbReference>
<dbReference type="AlphaFoldDB" id="A0A345Z3S0"/>
<evidence type="ECO:0000256" key="2">
    <source>
        <dbReference type="ARBA" id="ARBA00003213"/>
    </source>
</evidence>
<feature type="region of interest" description="Interaction with substrate tRNA" evidence="10">
    <location>
        <begin position="157"/>
        <end position="161"/>
    </location>
</feature>
<dbReference type="PANTHER" id="PTHR11088:SF60">
    <property type="entry name" value="TRNA DIMETHYLALLYLTRANSFERASE"/>
    <property type="match status" value="1"/>
</dbReference>
<feature type="region of interest" description="Interaction with substrate tRNA" evidence="10">
    <location>
        <begin position="36"/>
        <end position="39"/>
    </location>
</feature>
<dbReference type="EC" id="2.5.1.75" evidence="10"/>
<keyword evidence="5 10" id="KW-0819">tRNA processing</keyword>
<dbReference type="Gene3D" id="3.40.50.300">
    <property type="entry name" value="P-loop containing nucleotide triphosphate hydrolases"/>
    <property type="match status" value="1"/>
</dbReference>
<dbReference type="Gene3D" id="1.10.20.140">
    <property type="match status" value="1"/>
</dbReference>
<evidence type="ECO:0000256" key="9">
    <source>
        <dbReference type="ARBA" id="ARBA00049563"/>
    </source>
</evidence>
<keyword evidence="15" id="KW-1185">Reference proteome</keyword>
<evidence type="ECO:0000256" key="10">
    <source>
        <dbReference type="HAMAP-Rule" id="MF_00185"/>
    </source>
</evidence>
<dbReference type="GO" id="GO:0005524">
    <property type="term" value="F:ATP binding"/>
    <property type="evidence" value="ECO:0007669"/>
    <property type="project" value="UniProtKB-UniRule"/>
</dbReference>
<evidence type="ECO:0000256" key="1">
    <source>
        <dbReference type="ARBA" id="ARBA00001946"/>
    </source>
</evidence>
<evidence type="ECO:0000256" key="11">
    <source>
        <dbReference type="RuleBase" id="RU003783"/>
    </source>
</evidence>
<feature type="binding site" evidence="10">
    <location>
        <begin position="13"/>
        <end position="18"/>
    </location>
    <ligand>
        <name>substrate</name>
    </ligand>
</feature>
<evidence type="ECO:0000256" key="4">
    <source>
        <dbReference type="ARBA" id="ARBA00022679"/>
    </source>
</evidence>
<comment type="caution">
    <text evidence="10">Lacks conserved residue(s) required for the propagation of feature annotation.</text>
</comment>
<name>A0A345Z3S0_9MOLU</name>
<dbReference type="HAMAP" id="MF_00185">
    <property type="entry name" value="IPP_trans"/>
    <property type="match status" value="1"/>
</dbReference>
<dbReference type="Proteomes" id="UP000254792">
    <property type="component" value="Chromosome"/>
</dbReference>
<comment type="similarity">
    <text evidence="3 10 13">Belongs to the IPP transferase family.</text>
</comment>
<evidence type="ECO:0000256" key="13">
    <source>
        <dbReference type="RuleBase" id="RU003785"/>
    </source>
</evidence>
<evidence type="ECO:0000256" key="8">
    <source>
        <dbReference type="ARBA" id="ARBA00022842"/>
    </source>
</evidence>
<dbReference type="InterPro" id="IPR039657">
    <property type="entry name" value="Dimethylallyltransferase"/>
</dbReference>
<dbReference type="KEGG" id="salx:SALLE_v1c05770"/>